<dbReference type="InterPro" id="IPR024337">
    <property type="entry name" value="tRNA_splic_suSen54"/>
</dbReference>
<dbReference type="InterPro" id="IPR024336">
    <property type="entry name" value="tRNA_splic_suSen54_N"/>
</dbReference>
<gene>
    <name evidence="4" type="ORF">ILEXP_LOCUS7330</name>
</gene>
<name>A0ABC8R5B3_9AQUA</name>
<dbReference type="GO" id="GO:0008033">
    <property type="term" value="P:tRNA processing"/>
    <property type="evidence" value="ECO:0007669"/>
    <property type="project" value="UniProtKB-KW"/>
</dbReference>
<keyword evidence="2" id="KW-0819">tRNA processing</keyword>
<dbReference type="EMBL" id="CAUOFW020001001">
    <property type="protein sequence ID" value="CAK9139912.1"/>
    <property type="molecule type" value="Genomic_DNA"/>
</dbReference>
<evidence type="ECO:0000313" key="5">
    <source>
        <dbReference type="Proteomes" id="UP001642360"/>
    </source>
</evidence>
<sequence length="263" mass="29970">MEVEDWASSSGGSSDLEVYLQDTNDEEHCYATGDIPKLQFRKDISKARWNNELTMAEVVELKGRLWTTTGMVRRSKIYCSIEETLYLAEIGALHLLDDADDTPLPLKNIYKMVADGNNGCCWESFEVYRHLKSLGYIVGRHGVPWTIKSVKNQSTFLEGTPEIKGIIEEECEDERSISEYFGSLVVSEVRPIFVVYPPNNKFRKSSPGNPSFLLCLMSGHPPSKSVIEELERRWDGIPIRFCHVEHGRVSFFSFNRVELPVLP</sequence>
<comment type="similarity">
    <text evidence="1">Belongs to the SEN54 family.</text>
</comment>
<comment type="caution">
    <text evidence="4">The sequence shown here is derived from an EMBL/GenBank/DDBJ whole genome shotgun (WGS) entry which is preliminary data.</text>
</comment>
<dbReference type="Pfam" id="PF12928">
    <property type="entry name" value="tRNA_int_end_N2"/>
    <property type="match status" value="1"/>
</dbReference>
<evidence type="ECO:0000259" key="3">
    <source>
        <dbReference type="Pfam" id="PF12928"/>
    </source>
</evidence>
<dbReference type="AlphaFoldDB" id="A0ABC8R5B3"/>
<reference evidence="4 5" key="1">
    <citation type="submission" date="2024-02" db="EMBL/GenBank/DDBJ databases">
        <authorList>
            <person name="Vignale AGUSTIN F."/>
            <person name="Sosa J E."/>
            <person name="Modenutti C."/>
        </authorList>
    </citation>
    <scope>NUCLEOTIDE SEQUENCE [LARGE SCALE GENOMIC DNA]</scope>
</reference>
<accession>A0ABC8R5B3</accession>
<feature type="domain" description="tRNA-splicing endonuclease subunit Sen54 N-terminal" evidence="3">
    <location>
        <begin position="36"/>
        <end position="95"/>
    </location>
</feature>
<organism evidence="4 5">
    <name type="scientific">Ilex paraguariensis</name>
    <name type="common">yerba mate</name>
    <dbReference type="NCBI Taxonomy" id="185542"/>
    <lineage>
        <taxon>Eukaryota</taxon>
        <taxon>Viridiplantae</taxon>
        <taxon>Streptophyta</taxon>
        <taxon>Embryophyta</taxon>
        <taxon>Tracheophyta</taxon>
        <taxon>Spermatophyta</taxon>
        <taxon>Magnoliopsida</taxon>
        <taxon>eudicotyledons</taxon>
        <taxon>Gunneridae</taxon>
        <taxon>Pentapetalae</taxon>
        <taxon>asterids</taxon>
        <taxon>campanulids</taxon>
        <taxon>Aquifoliales</taxon>
        <taxon>Aquifoliaceae</taxon>
        <taxon>Ilex</taxon>
    </lineage>
</organism>
<protein>
    <recommendedName>
        <fullName evidence="3">tRNA-splicing endonuclease subunit Sen54 N-terminal domain-containing protein</fullName>
    </recommendedName>
</protein>
<dbReference type="Proteomes" id="UP001642360">
    <property type="component" value="Unassembled WGS sequence"/>
</dbReference>
<proteinExistence type="inferred from homology"/>
<dbReference type="PANTHER" id="PTHR21027">
    <property type="entry name" value="TRNA-SPLICING ENDONUCLEASE SUBUNIT SEN54"/>
    <property type="match status" value="1"/>
</dbReference>
<dbReference type="PANTHER" id="PTHR21027:SF1">
    <property type="entry name" value="TRNA-SPLICING ENDONUCLEASE SUBUNIT SEN54"/>
    <property type="match status" value="1"/>
</dbReference>
<evidence type="ECO:0000313" key="4">
    <source>
        <dbReference type="EMBL" id="CAK9139912.1"/>
    </source>
</evidence>
<keyword evidence="5" id="KW-1185">Reference proteome</keyword>
<evidence type="ECO:0000256" key="1">
    <source>
        <dbReference type="ARBA" id="ARBA00005736"/>
    </source>
</evidence>
<evidence type="ECO:0000256" key="2">
    <source>
        <dbReference type="ARBA" id="ARBA00022694"/>
    </source>
</evidence>